<dbReference type="InterPro" id="IPR003593">
    <property type="entry name" value="AAA+_ATPase"/>
</dbReference>
<evidence type="ECO:0000313" key="3">
    <source>
        <dbReference type="Proteomes" id="UP000655443"/>
    </source>
</evidence>
<reference evidence="2" key="1">
    <citation type="journal article" date="2014" name="Int. J. Syst. Evol. Microbiol.">
        <title>Complete genome sequence of Corynebacterium casei LMG S-19264T (=DSM 44701T), isolated from a smear-ripened cheese.</title>
        <authorList>
            <consortium name="US DOE Joint Genome Institute (JGI-PGF)"/>
            <person name="Walter F."/>
            <person name="Albersmeier A."/>
            <person name="Kalinowski J."/>
            <person name="Ruckert C."/>
        </authorList>
    </citation>
    <scope>NUCLEOTIDE SEQUENCE</scope>
    <source>
        <strain evidence="2">JCM 4714</strain>
    </source>
</reference>
<dbReference type="EMBL" id="BMVG01000017">
    <property type="protein sequence ID" value="GHE08708.1"/>
    <property type="molecule type" value="Genomic_DNA"/>
</dbReference>
<name>A0A918YMQ7_9ACTN</name>
<dbReference type="Proteomes" id="UP000655443">
    <property type="component" value="Unassembled WGS sequence"/>
</dbReference>
<dbReference type="InterPro" id="IPR001270">
    <property type="entry name" value="ClpA/B"/>
</dbReference>
<reference evidence="2" key="2">
    <citation type="submission" date="2020-09" db="EMBL/GenBank/DDBJ databases">
        <authorList>
            <person name="Sun Q."/>
            <person name="Ohkuma M."/>
        </authorList>
    </citation>
    <scope>NUCLEOTIDE SEQUENCE</scope>
    <source>
        <strain evidence="2">JCM 4714</strain>
    </source>
</reference>
<dbReference type="PANTHER" id="PTHR32204">
    <property type="entry name" value="ATPASE RAVA"/>
    <property type="match status" value="1"/>
</dbReference>
<keyword evidence="3" id="KW-1185">Reference proteome</keyword>
<dbReference type="Gene3D" id="3.40.50.300">
    <property type="entry name" value="P-loop containing nucleotide triphosphate hydrolases"/>
    <property type="match status" value="1"/>
</dbReference>
<dbReference type="PRINTS" id="PR00300">
    <property type="entry name" value="CLPPROTEASEA"/>
</dbReference>
<evidence type="ECO:0000313" key="2">
    <source>
        <dbReference type="EMBL" id="GHE08708.1"/>
    </source>
</evidence>
<dbReference type="PANTHER" id="PTHR32204:SF0">
    <property type="entry name" value="ATPASE RAVA"/>
    <property type="match status" value="1"/>
</dbReference>
<dbReference type="AlphaFoldDB" id="A0A918YMQ7"/>
<dbReference type="GO" id="GO:0005524">
    <property type="term" value="F:ATP binding"/>
    <property type="evidence" value="ECO:0007669"/>
    <property type="project" value="InterPro"/>
</dbReference>
<dbReference type="InterPro" id="IPR050513">
    <property type="entry name" value="RavA_ATPases"/>
</dbReference>
<dbReference type="Pfam" id="PF20030">
    <property type="entry name" value="bpMoxR"/>
    <property type="match status" value="1"/>
</dbReference>
<evidence type="ECO:0000259" key="1">
    <source>
        <dbReference type="SMART" id="SM00382"/>
    </source>
</evidence>
<dbReference type="SMART" id="SM00382">
    <property type="entry name" value="AAA"/>
    <property type="match status" value="1"/>
</dbReference>
<accession>A0A918YMQ7</accession>
<sequence>MSWGQDTVDTIRDLEYVRRRLDGEFVGRDRAVRLLQLAVVCREHALLLGPTGTAKSELISALARHIEARRFSYLLTRFTEPSEIFGALDFEQFRQGTYQVRTEGMLPSAELVFLDEVFQGSSAILNTLLTLLNERRYHNGALAENAPLISLLGATNEIPDDPGLTAFSDRFLIRLQVEPVGGTDLERLLQVGWEHETRRFTAAVQAAEQAAVRARGTDTPARTGADRTAGTVTVDRLGRLTLRLRDVDLDPVLGEHRELVRQLLIQGVRLSDRRLVRSLKLVAGAALLRESRTAAPVDLWPLAHIWTDPADRTTVEEAVQAVVEKHGGEPGRRRRPDHEILLDAREIGAPLISGRQPSEWSVVEGLHKLADLSRELREHPPVNTQTETELSRIIAEVNALLDQFE</sequence>
<dbReference type="InterPro" id="IPR027417">
    <property type="entry name" value="P-loop_NTPase"/>
</dbReference>
<dbReference type="Pfam" id="PF17868">
    <property type="entry name" value="AAA_lid_8"/>
    <property type="match status" value="1"/>
</dbReference>
<dbReference type="SUPFAM" id="SSF52540">
    <property type="entry name" value="P-loop containing nucleoside triphosphate hydrolases"/>
    <property type="match status" value="1"/>
</dbReference>
<protein>
    <submittedName>
        <fullName evidence="2">AAA family ATPase</fullName>
    </submittedName>
</protein>
<organism evidence="2 3">
    <name type="scientific">Streptomyces alanosinicus</name>
    <dbReference type="NCBI Taxonomy" id="68171"/>
    <lineage>
        <taxon>Bacteria</taxon>
        <taxon>Bacillati</taxon>
        <taxon>Actinomycetota</taxon>
        <taxon>Actinomycetes</taxon>
        <taxon>Kitasatosporales</taxon>
        <taxon>Streptomycetaceae</taxon>
        <taxon>Streptomyces</taxon>
    </lineage>
</organism>
<dbReference type="InterPro" id="IPR045427">
    <property type="entry name" value="MoxR"/>
</dbReference>
<comment type="caution">
    <text evidence="2">The sequence shown here is derived from an EMBL/GenBank/DDBJ whole genome shotgun (WGS) entry which is preliminary data.</text>
</comment>
<gene>
    <name evidence="2" type="ORF">GCM10010339_58530</name>
</gene>
<dbReference type="RefSeq" id="WP_189956632.1">
    <property type="nucleotide sequence ID" value="NZ_BMVG01000017.1"/>
</dbReference>
<feature type="domain" description="AAA+ ATPase" evidence="1">
    <location>
        <begin position="41"/>
        <end position="181"/>
    </location>
</feature>
<dbReference type="CDD" id="cd00009">
    <property type="entry name" value="AAA"/>
    <property type="match status" value="1"/>
</dbReference>
<dbReference type="InterPro" id="IPR041538">
    <property type="entry name" value="RavA-like_AAA_lid"/>
</dbReference>
<proteinExistence type="predicted"/>